<feature type="transmembrane region" description="Helical" evidence="7">
    <location>
        <begin position="257"/>
        <end position="277"/>
    </location>
</feature>
<feature type="transmembrane region" description="Helical" evidence="7">
    <location>
        <begin position="6"/>
        <end position="23"/>
    </location>
</feature>
<sequence>MGFYLSYPLLFRILVSIILLYSLTKTIYRLFSHPLHSFPGPTLASITNWHKFYYNWYLNGQHSHKIKEWHSQYGPIIRIAPNELHFSSPSAYRAIYTHPDLQKQPEFYKFMTQDSLVGQVNVEYHRRNRRLFAGYFSANAIRAQGEVNGVLWRKASQLCDVLRLRCRQSGDGGKTSMNFVHIARCFSYDVVKDLVLEPSDTLSASTPPPFLSANANITKSIRFVQQFPFLVPIVRALPDTILRFVSQDLLAMKLERLVYIYFLFPSLIMITSLITSTELPNRSISLS</sequence>
<dbReference type="GO" id="GO:0016705">
    <property type="term" value="F:oxidoreductase activity, acting on paired donors, with incorporation or reduction of molecular oxygen"/>
    <property type="evidence" value="ECO:0007669"/>
    <property type="project" value="InterPro"/>
</dbReference>
<proteinExistence type="inferred from homology"/>
<keyword evidence="7" id="KW-1133">Transmembrane helix</keyword>
<dbReference type="Proteomes" id="UP000566819">
    <property type="component" value="Unassembled WGS sequence"/>
</dbReference>
<dbReference type="PANTHER" id="PTHR24305:SF157">
    <property type="entry name" value="N-ACETYLTRYPTOPHAN 6-HYDROXYLASE IVOC-RELATED"/>
    <property type="match status" value="1"/>
</dbReference>
<dbReference type="EMBL" id="JAAMPI010001103">
    <property type="protein sequence ID" value="KAF4626694.1"/>
    <property type="molecule type" value="Genomic_DNA"/>
</dbReference>
<dbReference type="AlphaFoldDB" id="A0A8H4RDG0"/>
<dbReference type="Gene3D" id="1.10.630.10">
    <property type="entry name" value="Cytochrome P450"/>
    <property type="match status" value="1"/>
</dbReference>
<keyword evidence="4" id="KW-0560">Oxidoreductase</keyword>
<evidence type="ECO:0008006" key="10">
    <source>
        <dbReference type="Google" id="ProtNLM"/>
    </source>
</evidence>
<evidence type="ECO:0000256" key="4">
    <source>
        <dbReference type="ARBA" id="ARBA00023002"/>
    </source>
</evidence>
<accession>A0A8H4RDG0</accession>
<dbReference type="OrthoDB" id="3934656at2759"/>
<comment type="cofactor">
    <cofactor evidence="1">
        <name>heme</name>
        <dbReference type="ChEBI" id="CHEBI:30413"/>
    </cofactor>
</comment>
<keyword evidence="7" id="KW-0472">Membrane</keyword>
<keyword evidence="6" id="KW-0503">Monooxygenase</keyword>
<keyword evidence="3" id="KW-0479">Metal-binding</keyword>
<reference evidence="8 9" key="1">
    <citation type="submission" date="2020-03" db="EMBL/GenBank/DDBJ databases">
        <title>Draft Genome Sequence of Cudoniella acicularis.</title>
        <authorList>
            <person name="Buettner E."/>
            <person name="Kellner H."/>
        </authorList>
    </citation>
    <scope>NUCLEOTIDE SEQUENCE [LARGE SCALE GENOMIC DNA]</scope>
    <source>
        <strain evidence="8 9">DSM 108380</strain>
    </source>
</reference>
<evidence type="ECO:0000256" key="1">
    <source>
        <dbReference type="ARBA" id="ARBA00001971"/>
    </source>
</evidence>
<evidence type="ECO:0000313" key="9">
    <source>
        <dbReference type="Proteomes" id="UP000566819"/>
    </source>
</evidence>
<comment type="similarity">
    <text evidence="2">Belongs to the cytochrome P450 family.</text>
</comment>
<name>A0A8H4RDG0_9HELO</name>
<dbReference type="GO" id="GO:0020037">
    <property type="term" value="F:heme binding"/>
    <property type="evidence" value="ECO:0007669"/>
    <property type="project" value="InterPro"/>
</dbReference>
<evidence type="ECO:0000313" key="8">
    <source>
        <dbReference type="EMBL" id="KAF4626694.1"/>
    </source>
</evidence>
<protein>
    <recommendedName>
        <fullName evidence="10">Cytochrome P450</fullName>
    </recommendedName>
</protein>
<dbReference type="PANTHER" id="PTHR24305">
    <property type="entry name" value="CYTOCHROME P450"/>
    <property type="match status" value="1"/>
</dbReference>
<dbReference type="GO" id="GO:0005506">
    <property type="term" value="F:iron ion binding"/>
    <property type="evidence" value="ECO:0007669"/>
    <property type="project" value="InterPro"/>
</dbReference>
<dbReference type="GO" id="GO:0004497">
    <property type="term" value="F:monooxygenase activity"/>
    <property type="evidence" value="ECO:0007669"/>
    <property type="project" value="UniProtKB-KW"/>
</dbReference>
<dbReference type="InterPro" id="IPR036396">
    <property type="entry name" value="Cyt_P450_sf"/>
</dbReference>
<organism evidence="8 9">
    <name type="scientific">Cudoniella acicularis</name>
    <dbReference type="NCBI Taxonomy" id="354080"/>
    <lineage>
        <taxon>Eukaryota</taxon>
        <taxon>Fungi</taxon>
        <taxon>Dikarya</taxon>
        <taxon>Ascomycota</taxon>
        <taxon>Pezizomycotina</taxon>
        <taxon>Leotiomycetes</taxon>
        <taxon>Helotiales</taxon>
        <taxon>Tricladiaceae</taxon>
        <taxon>Cudoniella</taxon>
    </lineage>
</organism>
<evidence type="ECO:0000256" key="6">
    <source>
        <dbReference type="ARBA" id="ARBA00023033"/>
    </source>
</evidence>
<evidence type="ECO:0000256" key="2">
    <source>
        <dbReference type="ARBA" id="ARBA00010617"/>
    </source>
</evidence>
<evidence type="ECO:0000256" key="5">
    <source>
        <dbReference type="ARBA" id="ARBA00023004"/>
    </source>
</evidence>
<dbReference type="SUPFAM" id="SSF48264">
    <property type="entry name" value="Cytochrome P450"/>
    <property type="match status" value="1"/>
</dbReference>
<keyword evidence="5" id="KW-0408">Iron</keyword>
<comment type="caution">
    <text evidence="8">The sequence shown here is derived from an EMBL/GenBank/DDBJ whole genome shotgun (WGS) entry which is preliminary data.</text>
</comment>
<dbReference type="InterPro" id="IPR050121">
    <property type="entry name" value="Cytochrome_P450_monoxygenase"/>
</dbReference>
<gene>
    <name evidence="8" type="ORF">G7Y89_g11461</name>
</gene>
<keyword evidence="9" id="KW-1185">Reference proteome</keyword>
<evidence type="ECO:0000256" key="7">
    <source>
        <dbReference type="SAM" id="Phobius"/>
    </source>
</evidence>
<evidence type="ECO:0000256" key="3">
    <source>
        <dbReference type="ARBA" id="ARBA00022723"/>
    </source>
</evidence>
<keyword evidence="7" id="KW-0812">Transmembrane</keyword>